<dbReference type="InterPro" id="IPR019734">
    <property type="entry name" value="TPR_rpt"/>
</dbReference>
<reference evidence="1" key="1">
    <citation type="submission" date="2023-03" db="EMBL/GenBank/DDBJ databases">
        <title>Edaphobacter sp.</title>
        <authorList>
            <person name="Huber K.J."/>
            <person name="Papendorf J."/>
            <person name="Pilke C."/>
            <person name="Bunk B."/>
            <person name="Sproeer C."/>
            <person name="Pester M."/>
        </authorList>
    </citation>
    <scope>NUCLEOTIDE SEQUENCE</scope>
    <source>
        <strain evidence="1">DSM 110680</strain>
    </source>
</reference>
<dbReference type="InterPro" id="IPR011990">
    <property type="entry name" value="TPR-like_helical_dom_sf"/>
</dbReference>
<dbReference type="EMBL" id="CP121196">
    <property type="protein sequence ID" value="XBH15941.1"/>
    <property type="molecule type" value="Genomic_DNA"/>
</dbReference>
<gene>
    <name evidence="1" type="ORF">P8935_15350</name>
</gene>
<proteinExistence type="predicted"/>
<protein>
    <submittedName>
        <fullName evidence="1">Tetratricopeptide repeat protein</fullName>
    </submittedName>
</protein>
<dbReference type="SMART" id="SM00028">
    <property type="entry name" value="TPR"/>
    <property type="match status" value="3"/>
</dbReference>
<dbReference type="SUPFAM" id="SSF48452">
    <property type="entry name" value="TPR-like"/>
    <property type="match status" value="1"/>
</dbReference>
<dbReference type="RefSeq" id="WP_348261172.1">
    <property type="nucleotide sequence ID" value="NZ_CP121196.1"/>
</dbReference>
<sequence>MELKNRTLLRRIGLTFTLFVVAASQGVAEDKAHTNPLNLDPQVEEAYRYFYLLDYPTAVTKFERIHKQHPADPYATAMLLDAVVFQELYRQDLLDTTFYANDGFLTGKHATDEDPKKRDEIFALADEAVKEADDRIGKNSNDVDALFARGWVRSLRCTYVAMVERGFSSGFRLAGKAKDDCAHVLQIDPEYIDAKLVVGVYNYVVGALPLPFKFLIGFVGITGSKTKGMEMLRDDANRGPATSVEARTVIALFLRREGKYKEAIDVVRNLKKQYPRNYLFCLEEANLRKDAGEGMGAVYAYEEIVSDNAKPDYFSEARLELAYFGLGDALRGQRHYAEAAAAYEKAGGSRGVGPELKVRTLLAAGECHDLLGERQLALKDYQAAIAAGPNTSRADTARKRINSPYHGN</sequence>
<accession>A0AAU7DEZ0</accession>
<name>A0AAU7DEZ0_9BACT</name>
<evidence type="ECO:0000313" key="1">
    <source>
        <dbReference type="EMBL" id="XBH15941.1"/>
    </source>
</evidence>
<organism evidence="1">
    <name type="scientific">Telmatobacter sp. DSM 110680</name>
    <dbReference type="NCBI Taxonomy" id="3036704"/>
    <lineage>
        <taxon>Bacteria</taxon>
        <taxon>Pseudomonadati</taxon>
        <taxon>Acidobacteriota</taxon>
        <taxon>Terriglobia</taxon>
        <taxon>Terriglobales</taxon>
        <taxon>Acidobacteriaceae</taxon>
        <taxon>Telmatobacter</taxon>
    </lineage>
</organism>
<dbReference type="Gene3D" id="1.25.40.10">
    <property type="entry name" value="Tetratricopeptide repeat domain"/>
    <property type="match status" value="1"/>
</dbReference>
<dbReference type="AlphaFoldDB" id="A0AAU7DEZ0"/>